<protein>
    <recommendedName>
        <fullName evidence="4">Aminodeoxyfutalosine deaminase/Imidazolonepropionase-like composite domain-containing protein</fullName>
    </recommendedName>
</protein>
<keyword evidence="1" id="KW-0479">Metal-binding</keyword>
<evidence type="ECO:0000313" key="5">
    <source>
        <dbReference type="EMBL" id="GAA0621086.1"/>
    </source>
</evidence>
<evidence type="ECO:0000256" key="1">
    <source>
        <dbReference type="ARBA" id="ARBA00022723"/>
    </source>
</evidence>
<name>A0ABP3RZ39_9ACTN</name>
<organism evidence="5 6">
    <name type="scientific">Streptomyces crystallinus</name>
    <dbReference type="NCBI Taxonomy" id="68191"/>
    <lineage>
        <taxon>Bacteria</taxon>
        <taxon>Bacillati</taxon>
        <taxon>Actinomycetota</taxon>
        <taxon>Actinomycetes</taxon>
        <taxon>Kitasatosporales</taxon>
        <taxon>Streptomycetaceae</taxon>
        <taxon>Streptomyces</taxon>
    </lineage>
</organism>
<dbReference type="Gene3D" id="2.30.40.10">
    <property type="entry name" value="Urease, subunit C, domain 1"/>
    <property type="match status" value="1"/>
</dbReference>
<dbReference type="EMBL" id="BAAACA010000043">
    <property type="protein sequence ID" value="GAA0621086.1"/>
    <property type="molecule type" value="Genomic_DNA"/>
</dbReference>
<dbReference type="Proteomes" id="UP001500668">
    <property type="component" value="Unassembled WGS sequence"/>
</dbReference>
<evidence type="ECO:0000256" key="2">
    <source>
        <dbReference type="ARBA" id="ARBA00022801"/>
    </source>
</evidence>
<gene>
    <name evidence="5" type="ORF">GCM10010394_59630</name>
</gene>
<evidence type="ECO:0000256" key="3">
    <source>
        <dbReference type="ARBA" id="ARBA00022833"/>
    </source>
</evidence>
<feature type="domain" description="Aminodeoxyfutalosine deaminase/Imidazolonepropionase-like composite" evidence="4">
    <location>
        <begin position="12"/>
        <end position="36"/>
    </location>
</feature>
<dbReference type="InterPro" id="IPR054418">
    <property type="entry name" value="MQNX/HUTI_composite_N"/>
</dbReference>
<reference evidence="6" key="1">
    <citation type="journal article" date="2019" name="Int. J. Syst. Evol. Microbiol.">
        <title>The Global Catalogue of Microorganisms (GCM) 10K type strain sequencing project: providing services to taxonomists for standard genome sequencing and annotation.</title>
        <authorList>
            <consortium name="The Broad Institute Genomics Platform"/>
            <consortium name="The Broad Institute Genome Sequencing Center for Infectious Disease"/>
            <person name="Wu L."/>
            <person name="Ma J."/>
        </authorList>
    </citation>
    <scope>NUCLEOTIDE SEQUENCE [LARGE SCALE GENOMIC DNA]</scope>
    <source>
        <strain evidence="6">JCM 5067</strain>
    </source>
</reference>
<evidence type="ECO:0000313" key="6">
    <source>
        <dbReference type="Proteomes" id="UP001500668"/>
    </source>
</evidence>
<keyword evidence="2" id="KW-0378">Hydrolase</keyword>
<dbReference type="RefSeq" id="WP_344078760.1">
    <property type="nucleotide sequence ID" value="NZ_BAAACA010000043.1"/>
</dbReference>
<keyword evidence="6" id="KW-1185">Reference proteome</keyword>
<comment type="caution">
    <text evidence="5">The sequence shown here is derived from an EMBL/GenBank/DDBJ whole genome shotgun (WGS) entry which is preliminary data.</text>
</comment>
<dbReference type="Pfam" id="PF22039">
    <property type="entry name" value="HUTI_composite_bact"/>
    <property type="match status" value="1"/>
</dbReference>
<keyword evidence="3" id="KW-0862">Zinc</keyword>
<evidence type="ECO:0000259" key="4">
    <source>
        <dbReference type="Pfam" id="PF22039"/>
    </source>
</evidence>
<sequence>MLTIHAPAEGDAVLVEGDRLAAIGPYEALVAAHPAARVRRWPGRVTPGLVAPDGVELLERAYHPDPREADTLGTEPLDPPPFALDDVRRGGSARRGVQRLLARGVVGVTGSPRSRVVAEAVRRSGLAVLPGPDLPPLAVGGPARFAVFDGGVCVVTVVAGRLVHRER</sequence>
<dbReference type="SUPFAM" id="SSF51338">
    <property type="entry name" value="Composite domain of metallo-dependent hydrolases"/>
    <property type="match status" value="1"/>
</dbReference>
<dbReference type="InterPro" id="IPR011059">
    <property type="entry name" value="Metal-dep_hydrolase_composite"/>
</dbReference>
<accession>A0ABP3RZ39</accession>
<proteinExistence type="predicted"/>